<evidence type="ECO:0000256" key="1">
    <source>
        <dbReference type="ARBA" id="ARBA00004604"/>
    </source>
</evidence>
<dbReference type="PANTHER" id="PTHR23105">
    <property type="entry name" value="RIBOSOMAL PROTEIN L7AE FAMILY MEMBER"/>
    <property type="match status" value="1"/>
</dbReference>
<keyword evidence="2" id="KW-1017">Isopeptide bond</keyword>
<dbReference type="Gene3D" id="3.30.190.20">
    <property type="match status" value="1"/>
</dbReference>
<evidence type="ECO:0000256" key="8">
    <source>
        <dbReference type="ARBA" id="ARBA00054167"/>
    </source>
</evidence>
<comment type="subcellular location">
    <subcellularLocation>
        <location evidence="1">Nucleus</location>
        <location evidence="1">Nucleolus</location>
    </subcellularLocation>
</comment>
<evidence type="ECO:0000256" key="6">
    <source>
        <dbReference type="ARBA" id="ARBA00023054"/>
    </source>
</evidence>
<dbReference type="FunFam" id="3.40.50.790:FF:000004">
    <property type="entry name" value="Ribosomal L1 domain-containing 1-like 1"/>
    <property type="match status" value="1"/>
</dbReference>
<reference evidence="12 13" key="1">
    <citation type="submission" date="2021-06" db="EMBL/GenBank/DDBJ databases">
        <authorList>
            <person name="Palmer J.M."/>
        </authorList>
    </citation>
    <scope>NUCLEOTIDE SEQUENCE [LARGE SCALE GENOMIC DNA]</scope>
    <source>
        <strain evidence="12 13">MEX-2019</strain>
        <tissue evidence="12">Muscle</tissue>
    </source>
</reference>
<dbReference type="InterPro" id="IPR016095">
    <property type="entry name" value="Ribosomal_uL1_3-a/b-sand"/>
</dbReference>
<accession>A0AAV9RPW1</accession>
<evidence type="ECO:0000256" key="4">
    <source>
        <dbReference type="ARBA" id="ARBA00022843"/>
    </source>
</evidence>
<dbReference type="Gene3D" id="3.40.50.790">
    <property type="match status" value="1"/>
</dbReference>
<dbReference type="SUPFAM" id="SSF56808">
    <property type="entry name" value="Ribosomal protein L1"/>
    <property type="match status" value="1"/>
</dbReference>
<evidence type="ECO:0000256" key="5">
    <source>
        <dbReference type="ARBA" id="ARBA00022990"/>
    </source>
</evidence>
<evidence type="ECO:0000256" key="10">
    <source>
        <dbReference type="ARBA" id="ARBA00070787"/>
    </source>
</evidence>
<dbReference type="GO" id="GO:0003723">
    <property type="term" value="F:RNA binding"/>
    <property type="evidence" value="ECO:0007669"/>
    <property type="project" value="InterPro"/>
</dbReference>
<evidence type="ECO:0000313" key="12">
    <source>
        <dbReference type="EMBL" id="KAK5611067.1"/>
    </source>
</evidence>
<proteinExistence type="inferred from homology"/>
<dbReference type="GO" id="GO:0005730">
    <property type="term" value="C:nucleolus"/>
    <property type="evidence" value="ECO:0007669"/>
    <property type="project" value="UniProtKB-SubCell"/>
</dbReference>
<evidence type="ECO:0000256" key="7">
    <source>
        <dbReference type="ARBA" id="ARBA00023242"/>
    </source>
</evidence>
<keyword evidence="3" id="KW-0597">Phosphoprotein</keyword>
<comment type="caution">
    <text evidence="12">The sequence shown here is derived from an EMBL/GenBank/DDBJ whole genome shotgun (WGS) entry which is preliminary data.</text>
</comment>
<dbReference type="EMBL" id="JAHHUM010001506">
    <property type="protein sequence ID" value="KAK5611067.1"/>
    <property type="molecule type" value="Genomic_DNA"/>
</dbReference>
<feature type="compositionally biased region" description="Basic and acidic residues" evidence="11">
    <location>
        <begin position="307"/>
        <end position="320"/>
    </location>
</feature>
<keyword evidence="4" id="KW-0832">Ubl conjugation</keyword>
<evidence type="ECO:0000256" key="2">
    <source>
        <dbReference type="ARBA" id="ARBA00022499"/>
    </source>
</evidence>
<comment type="similarity">
    <text evidence="9">Belongs to the universal ribosomal protein uL1 family. Highly divergent.</text>
</comment>
<feature type="region of interest" description="Disordered" evidence="11">
    <location>
        <begin position="292"/>
        <end position="396"/>
    </location>
</feature>
<organism evidence="12 13">
    <name type="scientific">Crenichthys baileyi</name>
    <name type="common">White River springfish</name>
    <dbReference type="NCBI Taxonomy" id="28760"/>
    <lineage>
        <taxon>Eukaryota</taxon>
        <taxon>Metazoa</taxon>
        <taxon>Chordata</taxon>
        <taxon>Craniata</taxon>
        <taxon>Vertebrata</taxon>
        <taxon>Euteleostomi</taxon>
        <taxon>Actinopterygii</taxon>
        <taxon>Neopterygii</taxon>
        <taxon>Teleostei</taxon>
        <taxon>Neoteleostei</taxon>
        <taxon>Acanthomorphata</taxon>
        <taxon>Ovalentaria</taxon>
        <taxon>Atherinomorphae</taxon>
        <taxon>Cyprinodontiformes</taxon>
        <taxon>Goodeidae</taxon>
        <taxon>Crenichthys</taxon>
    </lineage>
</organism>
<dbReference type="CDD" id="cd00403">
    <property type="entry name" value="Ribosomal_L1"/>
    <property type="match status" value="1"/>
</dbReference>
<keyword evidence="7" id="KW-0539">Nucleus</keyword>
<feature type="compositionally biased region" description="Basic and acidic residues" evidence="11">
    <location>
        <begin position="344"/>
        <end position="353"/>
    </location>
</feature>
<evidence type="ECO:0000256" key="9">
    <source>
        <dbReference type="ARBA" id="ARBA00061550"/>
    </source>
</evidence>
<gene>
    <name evidence="12" type="ORF">CRENBAI_022641</name>
</gene>
<sequence>MSFILIKFKTLYSVTYDVDLAAFSMRMRSFGTREVDSMAEKKEATLVDRSQVKKAVQALQAFLKSKSSAESLFLDETQPISLLFTLWKIPKETQTIRIPLPHGQRPDTEEVCLFTRDEPRMSPEQTQRFYKKLLEERGVKSISEIIPYKALKTEYKPYEAKRRLLGNFDMFLSDQRVRRLLPSHLGKHFYERKKTPLGVNLQSKHLARDIQRIIQGTSLTVTNKGCCCMVRVAHSGMTADEVTENVEAAVQMVVAKLRMKGPIMKVIHLKSQTSVALPIYTSDLSHLSVLDSTNSKEASGKKKGKKNKAEDEKQEETKTELKKKRNTEEEEEEDIPQLVPIETPSKKPKVEKPSRKKQMQKAPRPAMKNVSKAQSKPAKKTGKMEQKARRKGLKGK</sequence>
<comment type="function">
    <text evidence="8">Regulates cellular senescence through inhibition of PTEN translation. Acts as a pro-apoptotic regulator in response to DNA damage.</text>
</comment>
<keyword evidence="6" id="KW-0175">Coiled coil</keyword>
<dbReference type="Pfam" id="PF00687">
    <property type="entry name" value="Ribosomal_L1"/>
    <property type="match status" value="1"/>
</dbReference>
<keyword evidence="5" id="KW-0007">Acetylation</keyword>
<dbReference type="InterPro" id="IPR050257">
    <property type="entry name" value="eL8/uL1-like"/>
</dbReference>
<protein>
    <recommendedName>
        <fullName evidence="10">Ribosomal L1 domain-containing protein 1</fullName>
    </recommendedName>
</protein>
<evidence type="ECO:0000256" key="3">
    <source>
        <dbReference type="ARBA" id="ARBA00022553"/>
    </source>
</evidence>
<dbReference type="InterPro" id="IPR028364">
    <property type="entry name" value="Ribosomal_uL1/biogenesis"/>
</dbReference>
<evidence type="ECO:0000256" key="11">
    <source>
        <dbReference type="SAM" id="MobiDB-lite"/>
    </source>
</evidence>
<evidence type="ECO:0000313" key="13">
    <source>
        <dbReference type="Proteomes" id="UP001311232"/>
    </source>
</evidence>
<name>A0AAV9RPW1_9TELE</name>
<keyword evidence="13" id="KW-1185">Reference proteome</keyword>
<dbReference type="InterPro" id="IPR023674">
    <property type="entry name" value="Ribosomal_uL1-like"/>
</dbReference>
<dbReference type="Proteomes" id="UP001311232">
    <property type="component" value="Unassembled WGS sequence"/>
</dbReference>
<dbReference type="AlphaFoldDB" id="A0AAV9RPW1"/>